<protein>
    <submittedName>
        <fullName evidence="1">Uncharacterized protein</fullName>
    </submittedName>
</protein>
<dbReference type="STRING" id="456.Ljor_1684"/>
<dbReference type="OrthoDB" id="5634957at2"/>
<comment type="caution">
    <text evidence="1">The sequence shown here is derived from an EMBL/GenBank/DDBJ whole genome shotgun (WGS) entry which is preliminary data.</text>
</comment>
<keyword evidence="2" id="KW-1185">Reference proteome</keyword>
<name>A0A0W0VB86_9GAMM</name>
<dbReference type="AlphaFoldDB" id="A0A0W0VB86"/>
<accession>A0A0W0VB86</accession>
<dbReference type="PATRIC" id="fig|456.5.peg.1798"/>
<evidence type="ECO:0000313" key="2">
    <source>
        <dbReference type="Proteomes" id="UP000055035"/>
    </source>
</evidence>
<sequence length="355" mass="40502">MKNRVFFLPKFKPNVSSLPDSEQVWQLLEQAKGHIADIMEQAKQCIQHEPDTLAIILGYEDYFQSGAGHLNHGCVPQEIGVRYFVDVFANLTKGYENIVLIPGSIYLSVDKLEADNKPYRQNGSKNFNAEVYVQNVVPVFFAGKCIRLLKKGDYLSAHIKNPNHKQHCHRKTAISSEADFLHLLTSEECERLQVDVYHEDELEDKVKNCVMFGKTPLPGERQLLERFDLVDVDFFSPKFTIKGRSFGLEICADHQRAFLRKIPALSGLDIHLLSCYGQPQVYDGTHGSGFFIRAEHDSCSILDMRSQTYLDVKSCFEITRDNQKPQKTQALQRFFRMNSDRGPSRTAKHASVIAK</sequence>
<dbReference type="Proteomes" id="UP000055035">
    <property type="component" value="Unassembled WGS sequence"/>
</dbReference>
<dbReference type="EMBL" id="LNYJ01000011">
    <property type="protein sequence ID" value="KTD17378.1"/>
    <property type="molecule type" value="Genomic_DNA"/>
</dbReference>
<dbReference type="RefSeq" id="WP_058471138.1">
    <property type="nucleotide sequence ID" value="NZ_CAAAIC010000009.1"/>
</dbReference>
<reference evidence="1 2" key="1">
    <citation type="submission" date="2015-11" db="EMBL/GenBank/DDBJ databases">
        <title>Genomic analysis of 38 Legionella species identifies large and diverse effector repertoires.</title>
        <authorList>
            <person name="Burstein D."/>
            <person name="Amaro F."/>
            <person name="Zusman T."/>
            <person name="Lifshitz Z."/>
            <person name="Cohen O."/>
            <person name="Gilbert J.A."/>
            <person name="Pupko T."/>
            <person name="Shuman H.A."/>
            <person name="Segal G."/>
        </authorList>
    </citation>
    <scope>NUCLEOTIDE SEQUENCE [LARGE SCALE GENOMIC DNA]</scope>
    <source>
        <strain evidence="1 2">BL-540</strain>
    </source>
</reference>
<proteinExistence type="predicted"/>
<gene>
    <name evidence="1" type="ORF">Ljor_1684</name>
</gene>
<evidence type="ECO:0000313" key="1">
    <source>
        <dbReference type="EMBL" id="KTD17378.1"/>
    </source>
</evidence>
<organism evidence="1 2">
    <name type="scientific">Legionella jordanis</name>
    <dbReference type="NCBI Taxonomy" id="456"/>
    <lineage>
        <taxon>Bacteria</taxon>
        <taxon>Pseudomonadati</taxon>
        <taxon>Pseudomonadota</taxon>
        <taxon>Gammaproteobacteria</taxon>
        <taxon>Legionellales</taxon>
        <taxon>Legionellaceae</taxon>
        <taxon>Legionella</taxon>
    </lineage>
</organism>